<comment type="caution">
    <text evidence="4">The sequence shown here is derived from an EMBL/GenBank/DDBJ whole genome shotgun (WGS) entry which is preliminary data.</text>
</comment>
<sequence>MADPARARRLAKRILTIVATAIEHEIKDPRLEFVTMTDARITNDLRDATVFYTVRGRDLDSPADLDSAAAALEKAKGQLRTRVGAGTGVRYTPSLAFKLDSVPDTARHMEELLAKARAADAELARARENATYAGDPDPYKVDDEVPDDESLDDEDLDVPGAPAAEQGDSEAR</sequence>
<reference evidence="4" key="1">
    <citation type="submission" date="2020-09" db="EMBL/GenBank/DDBJ databases">
        <title>Hoyosella lacisalsi sp. nov., a halotolerant actinobacterium isolated from soil of Lake Gudzhirganskoe.</title>
        <authorList>
            <person name="Yang Q."/>
            <person name="Guo P.Y."/>
            <person name="Liu S.W."/>
            <person name="Li F.N."/>
            <person name="Sun C.H."/>
        </authorList>
    </citation>
    <scope>NUCLEOTIDE SEQUENCE</scope>
    <source>
        <strain evidence="4">G463</strain>
    </source>
</reference>
<evidence type="ECO:0000313" key="5">
    <source>
        <dbReference type="Proteomes" id="UP000642993"/>
    </source>
</evidence>
<gene>
    <name evidence="2 4" type="primary">rbfA</name>
    <name evidence="4" type="ORF">HT102_02985</name>
</gene>
<comment type="similarity">
    <text evidence="2">Belongs to the RbfA family.</text>
</comment>
<dbReference type="Pfam" id="PF02033">
    <property type="entry name" value="RBFA"/>
    <property type="match status" value="1"/>
</dbReference>
<dbReference type="Proteomes" id="UP000642993">
    <property type="component" value="Unassembled WGS sequence"/>
</dbReference>
<dbReference type="Gene3D" id="3.30.300.20">
    <property type="match status" value="1"/>
</dbReference>
<keyword evidence="2" id="KW-0963">Cytoplasm</keyword>
<feature type="region of interest" description="Disordered" evidence="3">
    <location>
        <begin position="129"/>
        <end position="172"/>
    </location>
</feature>
<comment type="subunit">
    <text evidence="2">Monomer. Binds 30S ribosomal subunits, but not 50S ribosomal subunits or 70S ribosomes.</text>
</comment>
<dbReference type="HAMAP" id="MF_00003">
    <property type="entry name" value="RbfA"/>
    <property type="match status" value="1"/>
</dbReference>
<dbReference type="GO" id="GO:0030490">
    <property type="term" value="P:maturation of SSU-rRNA"/>
    <property type="evidence" value="ECO:0007669"/>
    <property type="project" value="UniProtKB-UniRule"/>
</dbReference>
<protein>
    <recommendedName>
        <fullName evidence="2">Ribosome-binding factor A</fullName>
    </recommendedName>
</protein>
<dbReference type="PROSITE" id="PS01319">
    <property type="entry name" value="RBFA"/>
    <property type="match status" value="1"/>
</dbReference>
<feature type="compositionally biased region" description="Acidic residues" evidence="3">
    <location>
        <begin position="144"/>
        <end position="157"/>
    </location>
</feature>
<dbReference type="InterPro" id="IPR023799">
    <property type="entry name" value="RbfA_dom_sf"/>
</dbReference>
<dbReference type="SUPFAM" id="SSF89919">
    <property type="entry name" value="Ribosome-binding factor A, RbfA"/>
    <property type="match status" value="1"/>
</dbReference>
<dbReference type="EMBL" id="JACYWE010000001">
    <property type="protein sequence ID" value="MBD8505454.1"/>
    <property type="molecule type" value="Genomic_DNA"/>
</dbReference>
<evidence type="ECO:0000313" key="4">
    <source>
        <dbReference type="EMBL" id="MBD8505454.1"/>
    </source>
</evidence>
<dbReference type="InterPro" id="IPR020053">
    <property type="entry name" value="Ribosome-bd_factorA_CS"/>
</dbReference>
<comment type="subcellular location">
    <subcellularLocation>
        <location evidence="2">Cytoplasm</location>
    </subcellularLocation>
</comment>
<dbReference type="GO" id="GO:0043024">
    <property type="term" value="F:ribosomal small subunit binding"/>
    <property type="evidence" value="ECO:0007669"/>
    <property type="project" value="TreeGrafter"/>
</dbReference>
<dbReference type="RefSeq" id="WP_192037888.1">
    <property type="nucleotide sequence ID" value="NZ_JACYWE010000001.1"/>
</dbReference>
<keyword evidence="1 2" id="KW-0690">Ribosome biogenesis</keyword>
<evidence type="ECO:0000256" key="1">
    <source>
        <dbReference type="ARBA" id="ARBA00022517"/>
    </source>
</evidence>
<comment type="function">
    <text evidence="2">One of several proteins that assist in the late maturation steps of the functional core of the 30S ribosomal subunit. Associates with free 30S ribosomal subunits (but not with 30S subunits that are part of 70S ribosomes or polysomes). Required for efficient processing of 16S rRNA. May interact with the 5'-terminal helix region of 16S rRNA.</text>
</comment>
<keyword evidence="5" id="KW-1185">Reference proteome</keyword>
<accession>A0A927JA70</accession>
<evidence type="ECO:0000256" key="2">
    <source>
        <dbReference type="HAMAP-Rule" id="MF_00003"/>
    </source>
</evidence>
<evidence type="ECO:0000256" key="3">
    <source>
        <dbReference type="SAM" id="MobiDB-lite"/>
    </source>
</evidence>
<dbReference type="InterPro" id="IPR000238">
    <property type="entry name" value="RbfA"/>
</dbReference>
<dbReference type="InterPro" id="IPR015946">
    <property type="entry name" value="KH_dom-like_a/b"/>
</dbReference>
<dbReference type="AlphaFoldDB" id="A0A927JA70"/>
<dbReference type="GO" id="GO:0005829">
    <property type="term" value="C:cytosol"/>
    <property type="evidence" value="ECO:0007669"/>
    <property type="project" value="TreeGrafter"/>
</dbReference>
<proteinExistence type="inferred from homology"/>
<organism evidence="4 5">
    <name type="scientific">Lolliginicoccus lacisalsi</name>
    <dbReference type="NCBI Taxonomy" id="2742202"/>
    <lineage>
        <taxon>Bacteria</taxon>
        <taxon>Bacillati</taxon>
        <taxon>Actinomycetota</taxon>
        <taxon>Actinomycetes</taxon>
        <taxon>Mycobacteriales</taxon>
        <taxon>Hoyosellaceae</taxon>
        <taxon>Lolliginicoccus</taxon>
    </lineage>
</organism>
<dbReference type="PANTHER" id="PTHR33515:SF1">
    <property type="entry name" value="RIBOSOME-BINDING FACTOR A, CHLOROPLASTIC-RELATED"/>
    <property type="match status" value="1"/>
</dbReference>
<dbReference type="NCBIfam" id="TIGR00082">
    <property type="entry name" value="rbfA"/>
    <property type="match status" value="1"/>
</dbReference>
<dbReference type="PANTHER" id="PTHR33515">
    <property type="entry name" value="RIBOSOME-BINDING FACTOR A, CHLOROPLASTIC-RELATED"/>
    <property type="match status" value="1"/>
</dbReference>
<name>A0A927JA70_9ACTN</name>